<evidence type="ECO:0000256" key="4">
    <source>
        <dbReference type="ARBA" id="ARBA00022473"/>
    </source>
</evidence>
<dbReference type="SUPFAM" id="SSF46689">
    <property type="entry name" value="Homeodomain-like"/>
    <property type="match status" value="1"/>
</dbReference>
<keyword evidence="7 8" id="KW-0539">Nucleus</keyword>
<evidence type="ECO:0000256" key="5">
    <source>
        <dbReference type="ARBA" id="ARBA00023125"/>
    </source>
</evidence>
<dbReference type="PANTHER" id="PTHR46966:SF1">
    <property type="entry name" value="HOMEOBOX EXPRESSED IN ES CELLS 1"/>
    <property type="match status" value="1"/>
</dbReference>
<protein>
    <recommendedName>
        <fullName evidence="10">Homeobox domain-containing protein</fullName>
    </recommendedName>
</protein>
<dbReference type="AlphaFoldDB" id="H3C213"/>
<dbReference type="SMART" id="SM00389">
    <property type="entry name" value="HOX"/>
    <property type="match status" value="1"/>
</dbReference>
<evidence type="ECO:0000256" key="6">
    <source>
        <dbReference type="ARBA" id="ARBA00023155"/>
    </source>
</evidence>
<name>H3C213_TETNG</name>
<evidence type="ECO:0000256" key="3">
    <source>
        <dbReference type="ARBA" id="ARBA00006791"/>
    </source>
</evidence>
<dbReference type="GeneTree" id="ENSGT00940000156780"/>
<reference evidence="11" key="3">
    <citation type="submission" date="2025-09" db="UniProtKB">
        <authorList>
            <consortium name="Ensembl"/>
        </authorList>
    </citation>
    <scope>IDENTIFICATION</scope>
</reference>
<keyword evidence="12" id="KW-1185">Reference proteome</keyword>
<dbReference type="OMA" id="LMEAYFH"/>
<dbReference type="PROSITE" id="PS50071">
    <property type="entry name" value="HOMEOBOX_2"/>
    <property type="match status" value="1"/>
</dbReference>
<evidence type="ECO:0000256" key="1">
    <source>
        <dbReference type="ARBA" id="ARBA00003263"/>
    </source>
</evidence>
<dbReference type="Pfam" id="PF00046">
    <property type="entry name" value="Homeodomain"/>
    <property type="match status" value="1"/>
</dbReference>
<comment type="subcellular location">
    <subcellularLocation>
        <location evidence="2 8 9">Nucleus</location>
    </subcellularLocation>
</comment>
<dbReference type="GO" id="GO:0000978">
    <property type="term" value="F:RNA polymerase II cis-regulatory region sequence-specific DNA binding"/>
    <property type="evidence" value="ECO:0007669"/>
    <property type="project" value="TreeGrafter"/>
</dbReference>
<evidence type="ECO:0000256" key="9">
    <source>
        <dbReference type="RuleBase" id="RU000682"/>
    </source>
</evidence>
<dbReference type="Proteomes" id="UP000007303">
    <property type="component" value="Unassembled WGS sequence"/>
</dbReference>
<dbReference type="PROSITE" id="PS00027">
    <property type="entry name" value="HOMEOBOX_1"/>
    <property type="match status" value="1"/>
</dbReference>
<keyword evidence="5 8" id="KW-0238">DNA-binding</keyword>
<dbReference type="InParanoid" id="H3C213"/>
<evidence type="ECO:0000256" key="8">
    <source>
        <dbReference type="PROSITE-ProRule" id="PRU00108"/>
    </source>
</evidence>
<dbReference type="GO" id="GO:0021983">
    <property type="term" value="P:pituitary gland development"/>
    <property type="evidence" value="ECO:0007669"/>
    <property type="project" value="TreeGrafter"/>
</dbReference>
<dbReference type="GO" id="GO:0005634">
    <property type="term" value="C:nucleus"/>
    <property type="evidence" value="ECO:0007669"/>
    <property type="project" value="UniProtKB-SubCell"/>
</dbReference>
<reference evidence="11" key="2">
    <citation type="submission" date="2025-08" db="UniProtKB">
        <authorList>
            <consortium name="Ensembl"/>
        </authorList>
    </citation>
    <scope>IDENTIFICATION</scope>
</reference>
<feature type="DNA-binding region" description="Homeobox" evidence="8">
    <location>
        <begin position="7"/>
        <end position="66"/>
    </location>
</feature>
<evidence type="ECO:0000259" key="10">
    <source>
        <dbReference type="PROSITE" id="PS50071"/>
    </source>
</evidence>
<dbReference type="Gene3D" id="1.10.10.60">
    <property type="entry name" value="Homeodomain-like"/>
    <property type="match status" value="1"/>
</dbReference>
<evidence type="ECO:0000313" key="11">
    <source>
        <dbReference type="Ensembl" id="ENSTNIP00000002281.1"/>
    </source>
</evidence>
<evidence type="ECO:0000256" key="2">
    <source>
        <dbReference type="ARBA" id="ARBA00004123"/>
    </source>
</evidence>
<sequence length="76" mass="9302">RLKWCVVRRPRTAFTNGQVNLLESVFQVNSYPGIRLREDLAQKLELDEDRIQIWFQNRRAKFRRSFRESSLQFMQK</sequence>
<reference evidence="12" key="1">
    <citation type="journal article" date="2004" name="Nature">
        <title>Genome duplication in the teleost fish Tetraodon nigroviridis reveals the early vertebrate proto-karyotype.</title>
        <authorList>
            <person name="Jaillon O."/>
            <person name="Aury J.-M."/>
            <person name="Brunet F."/>
            <person name="Petit J.-L."/>
            <person name="Stange-Thomann N."/>
            <person name="Mauceli E."/>
            <person name="Bouneau L."/>
            <person name="Fischer C."/>
            <person name="Ozouf-Costaz C."/>
            <person name="Bernot A."/>
            <person name="Nicaud S."/>
            <person name="Jaffe D."/>
            <person name="Fisher S."/>
            <person name="Lutfalla G."/>
            <person name="Dossat C."/>
            <person name="Segurens B."/>
            <person name="Dasilva C."/>
            <person name="Salanoubat M."/>
            <person name="Levy M."/>
            <person name="Boudet N."/>
            <person name="Castellano S."/>
            <person name="Anthouard V."/>
            <person name="Jubin C."/>
            <person name="Castelli V."/>
            <person name="Katinka M."/>
            <person name="Vacherie B."/>
            <person name="Biemont C."/>
            <person name="Skalli Z."/>
            <person name="Cattolico L."/>
            <person name="Poulain J."/>
            <person name="De Berardinis V."/>
            <person name="Cruaud C."/>
            <person name="Duprat S."/>
            <person name="Brottier P."/>
            <person name="Coutanceau J.-P."/>
            <person name="Gouzy J."/>
            <person name="Parra G."/>
            <person name="Lardier G."/>
            <person name="Chapple C."/>
            <person name="McKernan K.J."/>
            <person name="McEwan P."/>
            <person name="Bosak S."/>
            <person name="Kellis M."/>
            <person name="Volff J.-N."/>
            <person name="Guigo R."/>
            <person name="Zody M.C."/>
            <person name="Mesirov J."/>
            <person name="Lindblad-Toh K."/>
            <person name="Birren B."/>
            <person name="Nusbaum C."/>
            <person name="Kahn D."/>
            <person name="Robinson-Rechavi M."/>
            <person name="Laudet V."/>
            <person name="Schachter V."/>
            <person name="Quetier F."/>
            <person name="Saurin W."/>
            <person name="Scarpelli C."/>
            <person name="Wincker P."/>
            <person name="Lander E.S."/>
            <person name="Weissenbach J."/>
            <person name="Roest Crollius H."/>
        </authorList>
    </citation>
    <scope>NUCLEOTIDE SEQUENCE [LARGE SCALE GENOMIC DNA]</scope>
</reference>
<feature type="domain" description="Homeobox" evidence="10">
    <location>
        <begin position="5"/>
        <end position="65"/>
    </location>
</feature>
<accession>H3C213</accession>
<evidence type="ECO:0000256" key="7">
    <source>
        <dbReference type="ARBA" id="ARBA00023242"/>
    </source>
</evidence>
<dbReference type="InterPro" id="IPR017970">
    <property type="entry name" value="Homeobox_CS"/>
</dbReference>
<dbReference type="InterPro" id="IPR043402">
    <property type="entry name" value="Hesx1"/>
</dbReference>
<comment type="function">
    <text evidence="1">Sequence-specific transcription factor which is part of a developmental regulatory system that provides cells with specific positional identities on the anterior-posterior axis.</text>
</comment>
<dbReference type="GO" id="GO:0001227">
    <property type="term" value="F:DNA-binding transcription repressor activity, RNA polymerase II-specific"/>
    <property type="evidence" value="ECO:0007669"/>
    <property type="project" value="TreeGrafter"/>
</dbReference>
<dbReference type="FunFam" id="1.10.10.60:FF:000214">
    <property type="entry name" value="Homeobox expressed in ES cells 1"/>
    <property type="match status" value="1"/>
</dbReference>
<dbReference type="InterPro" id="IPR009057">
    <property type="entry name" value="Homeodomain-like_sf"/>
</dbReference>
<evidence type="ECO:0000313" key="12">
    <source>
        <dbReference type="Proteomes" id="UP000007303"/>
    </source>
</evidence>
<keyword evidence="6 8" id="KW-0371">Homeobox</keyword>
<comment type="similarity">
    <text evidence="3">Belongs to the ANF homeobox family.</text>
</comment>
<dbReference type="CDD" id="cd00086">
    <property type="entry name" value="homeodomain"/>
    <property type="match status" value="1"/>
</dbReference>
<dbReference type="HOGENOM" id="CLU_049543_12_1_1"/>
<keyword evidence="4" id="KW-0217">Developmental protein</keyword>
<dbReference type="Ensembl" id="ENSTNIT00000001417.1">
    <property type="protein sequence ID" value="ENSTNIP00000002281.1"/>
    <property type="gene ID" value="ENSTNIG00000000083.1"/>
</dbReference>
<organism evidence="11 12">
    <name type="scientific">Tetraodon nigroviridis</name>
    <name type="common">Spotted green pufferfish</name>
    <name type="synonym">Chelonodon nigroviridis</name>
    <dbReference type="NCBI Taxonomy" id="99883"/>
    <lineage>
        <taxon>Eukaryota</taxon>
        <taxon>Metazoa</taxon>
        <taxon>Chordata</taxon>
        <taxon>Craniata</taxon>
        <taxon>Vertebrata</taxon>
        <taxon>Euteleostomi</taxon>
        <taxon>Actinopterygii</taxon>
        <taxon>Neopterygii</taxon>
        <taxon>Teleostei</taxon>
        <taxon>Neoteleostei</taxon>
        <taxon>Acanthomorphata</taxon>
        <taxon>Eupercaria</taxon>
        <taxon>Tetraodontiformes</taxon>
        <taxon>Tetradontoidea</taxon>
        <taxon>Tetraodontidae</taxon>
        <taxon>Tetraodon</taxon>
    </lineage>
</organism>
<dbReference type="PANTHER" id="PTHR46966">
    <property type="entry name" value="HOMEOBOX EXPRESSED IN ES CELLS 1"/>
    <property type="match status" value="1"/>
</dbReference>
<dbReference type="InterPro" id="IPR001356">
    <property type="entry name" value="HD"/>
</dbReference>
<proteinExistence type="inferred from homology"/>